<dbReference type="SUPFAM" id="SSF110221">
    <property type="entry name" value="AbfB domain"/>
    <property type="match status" value="1"/>
</dbReference>
<keyword evidence="9" id="KW-1185">Reference proteome</keyword>
<name>A0A8J4E6R6_9ACTN</name>
<reference evidence="8" key="1">
    <citation type="submission" date="2021-01" db="EMBL/GenBank/DDBJ databases">
        <title>Whole genome shotgun sequence of Virgisporangium aurantiacum NBRC 16421.</title>
        <authorList>
            <person name="Komaki H."/>
            <person name="Tamura T."/>
        </authorList>
    </citation>
    <scope>NUCLEOTIDE SEQUENCE</scope>
    <source>
        <strain evidence="8">NBRC 16421</strain>
    </source>
</reference>
<dbReference type="PROSITE" id="PS01063">
    <property type="entry name" value="SIGMA70_ECF"/>
    <property type="match status" value="1"/>
</dbReference>
<dbReference type="InterPro" id="IPR013325">
    <property type="entry name" value="RNA_pol_sigma_r2"/>
</dbReference>
<dbReference type="PANTHER" id="PTHR43133:SF8">
    <property type="entry name" value="RNA POLYMERASE SIGMA FACTOR HI_1459-RELATED"/>
    <property type="match status" value="1"/>
</dbReference>
<dbReference type="InterPro" id="IPR007627">
    <property type="entry name" value="RNA_pol_sigma70_r2"/>
</dbReference>
<evidence type="ECO:0000256" key="3">
    <source>
        <dbReference type="ARBA" id="ARBA00023125"/>
    </source>
</evidence>
<dbReference type="GO" id="GO:0006352">
    <property type="term" value="P:DNA-templated transcription initiation"/>
    <property type="evidence" value="ECO:0007669"/>
    <property type="project" value="InterPro"/>
</dbReference>
<dbReference type="InterPro" id="IPR007934">
    <property type="entry name" value="AbfB_ABD"/>
</dbReference>
<dbReference type="Gene3D" id="1.10.1740.10">
    <property type="match status" value="1"/>
</dbReference>
<evidence type="ECO:0000313" key="8">
    <source>
        <dbReference type="EMBL" id="GIJ61107.1"/>
    </source>
</evidence>
<keyword evidence="4 5" id="KW-0804">Transcription</keyword>
<sequence>MEHTEAELVVAAQAGDRRAVDELITSHLPLVYNVVGRALSGRPGVDDVVQETMLRALRDLPTLRAPERFRAWLTTIAVRRVSTHLLAERTAAARTAPLDAAAGEPDPGADFETLTVVRLGLSGQRRQAARAGRWLDPDNRILLSLWWLEAAGHLTRAELVDATGLSAAHAAVRVQRMRAQFELSRSVVAAIDASPRCAGLTAALAGWHGRPDPLWRKRIARHLRSCAACGHHGDGLIPAESLLLGLALVPVPVSIAVALSHHVAAGTAAGTTAGTAAAGAKAGLLVQVMHAAVTHPVLAVLIAGGLTAVTAAAVAVPSAQRPAAVAAGTRPPAVQAPAVPAGRMSLESANAPGRFVAYSGDSGTLTPVGAGSSRAARIGATFDAVPGLAGVGCVSFRSDDGRYLRHSSWRARIQPDEGTALFRGDATFCPRPGAVSGSTAWESQNYPGWFLRHVGDAVWVDRSDGSAAFDADSAFFVRAPLAD</sequence>
<feature type="domain" description="RNA polymerase sigma-70 region 2" evidence="6">
    <location>
        <begin position="23"/>
        <end position="88"/>
    </location>
</feature>
<protein>
    <recommendedName>
        <fullName evidence="5">RNA polymerase sigma factor</fullName>
    </recommendedName>
</protein>
<keyword evidence="3 5" id="KW-0238">DNA-binding</keyword>
<dbReference type="PANTHER" id="PTHR43133">
    <property type="entry name" value="RNA POLYMERASE ECF-TYPE SIGMA FACTO"/>
    <property type="match status" value="1"/>
</dbReference>
<evidence type="ECO:0000256" key="5">
    <source>
        <dbReference type="RuleBase" id="RU000716"/>
    </source>
</evidence>
<comment type="caution">
    <text evidence="8">The sequence shown here is derived from an EMBL/GenBank/DDBJ whole genome shotgun (WGS) entry which is preliminary data.</text>
</comment>
<dbReference type="InterPro" id="IPR036195">
    <property type="entry name" value="AbfB_ABD_sf"/>
</dbReference>
<dbReference type="RefSeq" id="WP_239152306.1">
    <property type="nucleotide sequence ID" value="NZ_BOPG01000063.1"/>
</dbReference>
<feature type="domain" description="Alpha-L-arabinofuranosidase B arabinose-binding" evidence="7">
    <location>
        <begin position="345"/>
        <end position="476"/>
    </location>
</feature>
<comment type="similarity">
    <text evidence="5">Belongs to the sigma-70 factor family. ECF subfamily.</text>
</comment>
<dbReference type="InterPro" id="IPR039425">
    <property type="entry name" value="RNA_pol_sigma-70-like"/>
</dbReference>
<dbReference type="Pfam" id="PF04542">
    <property type="entry name" value="Sigma70_r2"/>
    <property type="match status" value="1"/>
</dbReference>
<proteinExistence type="inferred from homology"/>
<organism evidence="8 9">
    <name type="scientific">Virgisporangium aurantiacum</name>
    <dbReference type="NCBI Taxonomy" id="175570"/>
    <lineage>
        <taxon>Bacteria</taxon>
        <taxon>Bacillati</taxon>
        <taxon>Actinomycetota</taxon>
        <taxon>Actinomycetes</taxon>
        <taxon>Micromonosporales</taxon>
        <taxon>Micromonosporaceae</taxon>
        <taxon>Virgisporangium</taxon>
    </lineage>
</organism>
<dbReference type="Gene3D" id="2.80.10.50">
    <property type="match status" value="1"/>
</dbReference>
<dbReference type="GO" id="GO:0046556">
    <property type="term" value="F:alpha-L-arabinofuranosidase activity"/>
    <property type="evidence" value="ECO:0007669"/>
    <property type="project" value="InterPro"/>
</dbReference>
<evidence type="ECO:0000313" key="9">
    <source>
        <dbReference type="Proteomes" id="UP000612585"/>
    </source>
</evidence>
<keyword evidence="2 5" id="KW-0731">Sigma factor</keyword>
<evidence type="ECO:0000259" key="6">
    <source>
        <dbReference type="Pfam" id="PF04542"/>
    </source>
</evidence>
<evidence type="ECO:0000256" key="2">
    <source>
        <dbReference type="ARBA" id="ARBA00023082"/>
    </source>
</evidence>
<dbReference type="Proteomes" id="UP000612585">
    <property type="component" value="Unassembled WGS sequence"/>
</dbReference>
<dbReference type="SUPFAM" id="SSF88946">
    <property type="entry name" value="Sigma2 domain of RNA polymerase sigma factors"/>
    <property type="match status" value="1"/>
</dbReference>
<dbReference type="GO" id="GO:0003677">
    <property type="term" value="F:DNA binding"/>
    <property type="evidence" value="ECO:0007669"/>
    <property type="project" value="UniProtKB-KW"/>
</dbReference>
<dbReference type="GO" id="GO:0046373">
    <property type="term" value="P:L-arabinose metabolic process"/>
    <property type="evidence" value="ECO:0007669"/>
    <property type="project" value="InterPro"/>
</dbReference>
<dbReference type="Pfam" id="PF05270">
    <property type="entry name" value="AbfB"/>
    <property type="match status" value="1"/>
</dbReference>
<gene>
    <name evidence="8" type="ORF">Vau01_086230</name>
</gene>
<dbReference type="InterPro" id="IPR000838">
    <property type="entry name" value="RNA_pol_sigma70_ECF_CS"/>
</dbReference>
<dbReference type="GO" id="GO:0016987">
    <property type="term" value="F:sigma factor activity"/>
    <property type="evidence" value="ECO:0007669"/>
    <property type="project" value="UniProtKB-KW"/>
</dbReference>
<dbReference type="CDD" id="cd23399">
    <property type="entry name" value="beta-trefoil_ABD_ABFB"/>
    <property type="match status" value="1"/>
</dbReference>
<evidence type="ECO:0000259" key="7">
    <source>
        <dbReference type="Pfam" id="PF05270"/>
    </source>
</evidence>
<dbReference type="AlphaFoldDB" id="A0A8J4E6R6"/>
<evidence type="ECO:0000256" key="4">
    <source>
        <dbReference type="ARBA" id="ARBA00023163"/>
    </source>
</evidence>
<accession>A0A8J4E6R6</accession>
<evidence type="ECO:0000256" key="1">
    <source>
        <dbReference type="ARBA" id="ARBA00023015"/>
    </source>
</evidence>
<dbReference type="EMBL" id="BOPG01000063">
    <property type="protein sequence ID" value="GIJ61107.1"/>
    <property type="molecule type" value="Genomic_DNA"/>
</dbReference>
<keyword evidence="1 5" id="KW-0805">Transcription regulation</keyword>